<dbReference type="RefSeq" id="WP_181023739.1">
    <property type="nucleotide sequence ID" value="NZ_FNUX01000003.1"/>
</dbReference>
<evidence type="ECO:0008006" key="5">
    <source>
        <dbReference type="Google" id="ProtNLM"/>
    </source>
</evidence>
<keyword evidence="2" id="KW-0732">Signal</keyword>
<feature type="signal peptide" evidence="2">
    <location>
        <begin position="1"/>
        <end position="20"/>
    </location>
</feature>
<feature type="region of interest" description="Disordered" evidence="1">
    <location>
        <begin position="23"/>
        <end position="51"/>
    </location>
</feature>
<protein>
    <recommendedName>
        <fullName evidence="5">Lipoprotein-attachment site-containing protein</fullName>
    </recommendedName>
</protein>
<evidence type="ECO:0000313" key="4">
    <source>
        <dbReference type="Proteomes" id="UP000236753"/>
    </source>
</evidence>
<name>A0A1H5SYN8_9PROT</name>
<proteinExistence type="predicted"/>
<dbReference type="AlphaFoldDB" id="A0A1H5SYN8"/>
<dbReference type="EMBL" id="FNUX01000003">
    <property type="protein sequence ID" value="SEF55693.1"/>
    <property type="molecule type" value="Genomic_DNA"/>
</dbReference>
<sequence length="51" mass="5432">MKLLKFLTVTIFALTLVACGKPTAPESAKEEGYGTTHEGKPAEGRNELPAD</sequence>
<dbReference type="Proteomes" id="UP000236753">
    <property type="component" value="Unassembled WGS sequence"/>
</dbReference>
<evidence type="ECO:0000256" key="1">
    <source>
        <dbReference type="SAM" id="MobiDB-lite"/>
    </source>
</evidence>
<organism evidence="3 4">
    <name type="scientific">Nitrosomonas ureae</name>
    <dbReference type="NCBI Taxonomy" id="44577"/>
    <lineage>
        <taxon>Bacteria</taxon>
        <taxon>Pseudomonadati</taxon>
        <taxon>Pseudomonadota</taxon>
        <taxon>Betaproteobacteria</taxon>
        <taxon>Nitrosomonadales</taxon>
        <taxon>Nitrosomonadaceae</taxon>
        <taxon>Nitrosomonas</taxon>
    </lineage>
</organism>
<reference evidence="3 4" key="1">
    <citation type="submission" date="2016-10" db="EMBL/GenBank/DDBJ databases">
        <authorList>
            <person name="de Groot N.N."/>
        </authorList>
    </citation>
    <scope>NUCLEOTIDE SEQUENCE [LARGE SCALE GENOMIC DNA]</scope>
    <source>
        <strain evidence="3 4">Nm13</strain>
    </source>
</reference>
<accession>A0A1H5SYN8</accession>
<evidence type="ECO:0000256" key="2">
    <source>
        <dbReference type="SAM" id="SignalP"/>
    </source>
</evidence>
<feature type="compositionally biased region" description="Basic and acidic residues" evidence="1">
    <location>
        <begin position="27"/>
        <end position="51"/>
    </location>
</feature>
<dbReference type="PROSITE" id="PS51257">
    <property type="entry name" value="PROKAR_LIPOPROTEIN"/>
    <property type="match status" value="1"/>
</dbReference>
<gene>
    <name evidence="3" type="ORF">SAMN05216334_103159</name>
</gene>
<evidence type="ECO:0000313" key="3">
    <source>
        <dbReference type="EMBL" id="SEF55693.1"/>
    </source>
</evidence>
<feature type="chain" id="PRO_5009284448" description="Lipoprotein-attachment site-containing protein" evidence="2">
    <location>
        <begin position="21"/>
        <end position="51"/>
    </location>
</feature>